<dbReference type="EMBL" id="JACSDY010000003">
    <property type="protein sequence ID" value="KAF7431826.1"/>
    <property type="molecule type" value="Genomic_DNA"/>
</dbReference>
<accession>A0A834P7W6</accession>
<protein>
    <submittedName>
        <fullName evidence="1">Uncharacterized protein</fullName>
    </submittedName>
</protein>
<evidence type="ECO:0000313" key="1">
    <source>
        <dbReference type="EMBL" id="KAF7431826.1"/>
    </source>
</evidence>
<dbReference type="AlphaFoldDB" id="A0A834P7W6"/>
<name>A0A834P7W6_VESPE</name>
<keyword evidence="2" id="KW-1185">Reference proteome</keyword>
<sequence>MTRAIRTEGGIEFPKSLDLEGGSVREERAIAVFGYLDARPFFSAVCLPYDNNICGPYYIHRRTWAPREKERSITGVQGTILQASKPNLIRVKRNRKPYESIKGSGKVRKVTAVEIFT</sequence>
<dbReference type="Proteomes" id="UP000600918">
    <property type="component" value="Unassembled WGS sequence"/>
</dbReference>
<comment type="caution">
    <text evidence="1">The sequence shown here is derived from an EMBL/GenBank/DDBJ whole genome shotgun (WGS) entry which is preliminary data.</text>
</comment>
<gene>
    <name evidence="1" type="ORF">H0235_004750</name>
</gene>
<reference evidence="1" key="1">
    <citation type="journal article" date="2020" name="G3 (Bethesda)">
        <title>High-Quality Assemblies for Three Invasive Social Wasps from the &lt;i&gt;Vespula&lt;/i&gt; Genus.</title>
        <authorList>
            <person name="Harrop T.W.R."/>
            <person name="Guhlin J."/>
            <person name="McLaughlin G.M."/>
            <person name="Permina E."/>
            <person name="Stockwell P."/>
            <person name="Gilligan J."/>
            <person name="Le Lec M.F."/>
            <person name="Gruber M.A.M."/>
            <person name="Quinn O."/>
            <person name="Lovegrove M."/>
            <person name="Duncan E.J."/>
            <person name="Remnant E.J."/>
            <person name="Van Eeckhoven J."/>
            <person name="Graham B."/>
            <person name="Knapp R.A."/>
            <person name="Langford K.W."/>
            <person name="Kronenberg Z."/>
            <person name="Press M.O."/>
            <person name="Eacker S.M."/>
            <person name="Wilson-Rankin E.E."/>
            <person name="Purcell J."/>
            <person name="Lester P.J."/>
            <person name="Dearden P.K."/>
        </authorList>
    </citation>
    <scope>NUCLEOTIDE SEQUENCE</scope>
    <source>
        <strain evidence="1">Volc-1</strain>
    </source>
</reference>
<organism evidence="1 2">
    <name type="scientific">Vespula pensylvanica</name>
    <name type="common">Western yellow jacket</name>
    <name type="synonym">Wasp</name>
    <dbReference type="NCBI Taxonomy" id="30213"/>
    <lineage>
        <taxon>Eukaryota</taxon>
        <taxon>Metazoa</taxon>
        <taxon>Ecdysozoa</taxon>
        <taxon>Arthropoda</taxon>
        <taxon>Hexapoda</taxon>
        <taxon>Insecta</taxon>
        <taxon>Pterygota</taxon>
        <taxon>Neoptera</taxon>
        <taxon>Endopterygota</taxon>
        <taxon>Hymenoptera</taxon>
        <taxon>Apocrita</taxon>
        <taxon>Aculeata</taxon>
        <taxon>Vespoidea</taxon>
        <taxon>Vespidae</taxon>
        <taxon>Vespinae</taxon>
        <taxon>Vespula</taxon>
    </lineage>
</organism>
<proteinExistence type="predicted"/>
<evidence type="ECO:0000313" key="2">
    <source>
        <dbReference type="Proteomes" id="UP000600918"/>
    </source>
</evidence>